<evidence type="ECO:0000313" key="2">
    <source>
        <dbReference type="Proteomes" id="UP000729290"/>
    </source>
</evidence>
<organism evidence="1 2">
    <name type="scientific">Anaerotignum lactatifermentans</name>
    <dbReference type="NCBI Taxonomy" id="160404"/>
    <lineage>
        <taxon>Bacteria</taxon>
        <taxon>Bacillati</taxon>
        <taxon>Bacillota</taxon>
        <taxon>Clostridia</taxon>
        <taxon>Lachnospirales</taxon>
        <taxon>Anaerotignaceae</taxon>
        <taxon>Anaerotignum</taxon>
    </lineage>
</organism>
<dbReference type="EMBL" id="JACSNV010000008">
    <property type="protein sequence ID" value="MBM6877955.1"/>
    <property type="molecule type" value="Genomic_DNA"/>
</dbReference>
<evidence type="ECO:0000313" key="1">
    <source>
        <dbReference type="EMBL" id="MBM6877955.1"/>
    </source>
</evidence>
<gene>
    <name evidence="1" type="ORF">H9X83_07245</name>
</gene>
<protein>
    <recommendedName>
        <fullName evidence="3">DUF1540 domain-containing protein</fullName>
    </recommendedName>
</protein>
<reference evidence="1 2" key="1">
    <citation type="journal article" date="2021" name="Sci. Rep.">
        <title>The distribution of antibiotic resistance genes in chicken gut microbiota commensals.</title>
        <authorList>
            <person name="Juricova H."/>
            <person name="Matiasovicova J."/>
            <person name="Kubasova T."/>
            <person name="Cejkova D."/>
            <person name="Rychlik I."/>
        </authorList>
    </citation>
    <scope>NUCLEOTIDE SEQUENCE [LARGE SCALE GENOMIC DNA]</scope>
    <source>
        <strain evidence="1 2">An431b</strain>
    </source>
</reference>
<comment type="caution">
    <text evidence="1">The sequence shown here is derived from an EMBL/GenBank/DDBJ whole genome shotgun (WGS) entry which is preliminary data.</text>
</comment>
<name>A0ABS2G9X8_9FIRM</name>
<proteinExistence type="predicted"/>
<keyword evidence="2" id="KW-1185">Reference proteome</keyword>
<dbReference type="RefSeq" id="WP_205132786.1">
    <property type="nucleotide sequence ID" value="NZ_JACSNT010000002.1"/>
</dbReference>
<dbReference type="Proteomes" id="UP000729290">
    <property type="component" value="Unassembled WGS sequence"/>
</dbReference>
<accession>A0ABS2G9X8</accession>
<evidence type="ECO:0008006" key="3">
    <source>
        <dbReference type="Google" id="ProtNLM"/>
    </source>
</evidence>
<sequence>MESNVFQDVMENQTCPAVGYQTASVCVPVTVTPYAKAGTTVTKCCGEPKITSGWNVCSGVKNGICTFTIAQDVCVAVPIDFGAVAEVGDAYINCNGATSEDVCTNCAVVTPEVPAEI</sequence>